<feature type="domain" description="UspA" evidence="2">
    <location>
        <begin position="218"/>
        <end position="285"/>
    </location>
</feature>
<evidence type="ECO:0000256" key="1">
    <source>
        <dbReference type="ARBA" id="ARBA00008791"/>
    </source>
</evidence>
<dbReference type="PANTHER" id="PTHR46268">
    <property type="entry name" value="STRESS RESPONSE PROTEIN NHAX"/>
    <property type="match status" value="1"/>
</dbReference>
<organism evidence="3 4">
    <name type="scientific">Vineibacter terrae</name>
    <dbReference type="NCBI Taxonomy" id="2586908"/>
    <lineage>
        <taxon>Bacteria</taxon>
        <taxon>Pseudomonadati</taxon>
        <taxon>Pseudomonadota</taxon>
        <taxon>Alphaproteobacteria</taxon>
        <taxon>Hyphomicrobiales</taxon>
        <taxon>Vineibacter</taxon>
    </lineage>
</organism>
<dbReference type="SUPFAM" id="SSF52402">
    <property type="entry name" value="Adenine nucleotide alpha hydrolases-like"/>
    <property type="match status" value="2"/>
</dbReference>
<keyword evidence="4" id="KW-1185">Reference proteome</keyword>
<name>A0A5C8PRC6_9HYPH</name>
<dbReference type="Proteomes" id="UP000321638">
    <property type="component" value="Unassembled WGS sequence"/>
</dbReference>
<dbReference type="RefSeq" id="WP_147846898.1">
    <property type="nucleotide sequence ID" value="NZ_VDUZ01000009.1"/>
</dbReference>
<accession>A0A5C8PRC6</accession>
<evidence type="ECO:0000259" key="2">
    <source>
        <dbReference type="Pfam" id="PF00582"/>
    </source>
</evidence>
<dbReference type="AlphaFoldDB" id="A0A5C8PRC6"/>
<dbReference type="OrthoDB" id="9804721at2"/>
<dbReference type="EMBL" id="VDUZ01000009">
    <property type="protein sequence ID" value="TXL77197.1"/>
    <property type="molecule type" value="Genomic_DNA"/>
</dbReference>
<proteinExistence type="inferred from homology"/>
<dbReference type="InterPro" id="IPR006015">
    <property type="entry name" value="Universal_stress_UspA"/>
</dbReference>
<reference evidence="3 4" key="1">
    <citation type="submission" date="2019-06" db="EMBL/GenBank/DDBJ databases">
        <title>New taxonomy in bacterial strain CC-CFT640, isolated from vineyard.</title>
        <authorList>
            <person name="Lin S.-Y."/>
            <person name="Tsai C.-F."/>
            <person name="Young C.-C."/>
        </authorList>
    </citation>
    <scope>NUCLEOTIDE SEQUENCE [LARGE SCALE GENOMIC DNA]</scope>
    <source>
        <strain evidence="3 4">CC-CFT640</strain>
    </source>
</reference>
<comment type="caution">
    <text evidence="3">The sequence shown here is derived from an EMBL/GenBank/DDBJ whole genome shotgun (WGS) entry which is preliminary data.</text>
</comment>
<gene>
    <name evidence="3" type="ORF">FHP25_10565</name>
</gene>
<dbReference type="Gene3D" id="3.40.50.12370">
    <property type="match status" value="1"/>
</dbReference>
<protein>
    <submittedName>
        <fullName evidence="3">Universal stress protein</fullName>
    </submittedName>
</protein>
<dbReference type="PANTHER" id="PTHR46268:SF15">
    <property type="entry name" value="UNIVERSAL STRESS PROTEIN HP_0031"/>
    <property type="match status" value="1"/>
</dbReference>
<dbReference type="InterPro" id="IPR006016">
    <property type="entry name" value="UspA"/>
</dbReference>
<dbReference type="CDD" id="cd00293">
    <property type="entry name" value="USP-like"/>
    <property type="match status" value="1"/>
</dbReference>
<dbReference type="Pfam" id="PF00582">
    <property type="entry name" value="Usp"/>
    <property type="match status" value="1"/>
</dbReference>
<evidence type="ECO:0000313" key="3">
    <source>
        <dbReference type="EMBL" id="TXL77197.1"/>
    </source>
</evidence>
<sequence>MAYRVILVPIMGDPAEQHALDLTRNLTDMIRSHIVGIHVRHPVGLAVAGGIVGPGYMTRGVVDALEASGRASAAAARDKFRAWQEAADIQSASTPPSSGSVTAEWCEAQGPVAQEIARRARTADLTVVARTGRQYAVDSDQTLQGALWESGRPVLLVPGESKAGLFDTVVIAWNDTREAAHAVSAAWSLIARARRIVVFVGGGDRQLRESADDLVRHLAWRACAPATVVSDPADNAGAGLLAVAAQENAGLIVMGAYSHGRLRNLVFGGATNIVLRHTTIPVLMTH</sequence>
<comment type="similarity">
    <text evidence="1">Belongs to the universal stress protein A family.</text>
</comment>
<dbReference type="PRINTS" id="PR01438">
    <property type="entry name" value="UNVRSLSTRESS"/>
</dbReference>
<evidence type="ECO:0000313" key="4">
    <source>
        <dbReference type="Proteomes" id="UP000321638"/>
    </source>
</evidence>